<evidence type="ECO:0000313" key="3">
    <source>
        <dbReference type="EMBL" id="GEA83698.1"/>
    </source>
</evidence>
<dbReference type="OrthoDB" id="4828358at2"/>
<accession>A0A4Y3KL94</accession>
<sequence>MSFPTMPFPTMPIPTTPHGSPAQPVQFNPSTYETTVDGLRSGMRALTEQLARVPGAVDDATAHWWFPDQLAAGLRWCTDRLLELGRELLDRLGELLEGAAAPVLFFVRAHDWMTRVGSPVSGVAASVHPNALRAPLRWTGEAATTYRGAVAGQSPAAAQIQAVSGTVTASLGACAVAGLAFYVALSLILTKFLVATIATVAAIGSVVLSWAGLLLIVEEAAVNTGMVMSAVGALVATQGAAALALVNVTGASRSQTALPHGRWPVGTA</sequence>
<dbReference type="Proteomes" id="UP000320461">
    <property type="component" value="Unassembled WGS sequence"/>
</dbReference>
<feature type="transmembrane region" description="Helical" evidence="2">
    <location>
        <begin position="225"/>
        <end position="246"/>
    </location>
</feature>
<evidence type="ECO:0000313" key="4">
    <source>
        <dbReference type="Proteomes" id="UP000320461"/>
    </source>
</evidence>
<dbReference type="RefSeq" id="WP_141369273.1">
    <property type="nucleotide sequence ID" value="NZ_BJLQ01000006.1"/>
</dbReference>
<dbReference type="AlphaFoldDB" id="A0A4Y3KL94"/>
<comment type="caution">
    <text evidence="3">The sequence shown here is derived from an EMBL/GenBank/DDBJ whole genome shotgun (WGS) entry which is preliminary data.</text>
</comment>
<feature type="compositionally biased region" description="Pro residues" evidence="1">
    <location>
        <begin position="1"/>
        <end position="15"/>
    </location>
</feature>
<evidence type="ECO:0000256" key="2">
    <source>
        <dbReference type="SAM" id="Phobius"/>
    </source>
</evidence>
<dbReference type="EMBL" id="BJLQ01000006">
    <property type="protein sequence ID" value="GEA83698.1"/>
    <property type="molecule type" value="Genomic_DNA"/>
</dbReference>
<keyword evidence="2" id="KW-0812">Transmembrane</keyword>
<keyword evidence="2" id="KW-1133">Transmembrane helix</keyword>
<evidence type="ECO:0000256" key="1">
    <source>
        <dbReference type="SAM" id="MobiDB-lite"/>
    </source>
</evidence>
<feature type="region of interest" description="Disordered" evidence="1">
    <location>
        <begin position="1"/>
        <end position="23"/>
    </location>
</feature>
<organism evidence="3 4">
    <name type="scientific">Cellulomonas gelida</name>
    <dbReference type="NCBI Taxonomy" id="1712"/>
    <lineage>
        <taxon>Bacteria</taxon>
        <taxon>Bacillati</taxon>
        <taxon>Actinomycetota</taxon>
        <taxon>Actinomycetes</taxon>
        <taxon>Micrococcales</taxon>
        <taxon>Cellulomonadaceae</taxon>
        <taxon>Cellulomonas</taxon>
    </lineage>
</organism>
<proteinExistence type="predicted"/>
<evidence type="ECO:0008006" key="5">
    <source>
        <dbReference type="Google" id="ProtNLM"/>
    </source>
</evidence>
<reference evidence="3 4" key="1">
    <citation type="submission" date="2019-06" db="EMBL/GenBank/DDBJ databases">
        <title>Whole genome shotgun sequence of Cellulomonas gelida NBRC 3748.</title>
        <authorList>
            <person name="Hosoyama A."/>
            <person name="Uohara A."/>
            <person name="Ohji S."/>
            <person name="Ichikawa N."/>
        </authorList>
    </citation>
    <scope>NUCLEOTIDE SEQUENCE [LARGE SCALE GENOMIC DNA]</scope>
    <source>
        <strain evidence="3 4">NBRC 3748</strain>
    </source>
</reference>
<keyword evidence="4" id="KW-1185">Reference proteome</keyword>
<name>A0A4Y3KL94_9CELL</name>
<gene>
    <name evidence="3" type="ORF">CGE01nite_09490</name>
</gene>
<feature type="transmembrane region" description="Helical" evidence="2">
    <location>
        <begin position="192"/>
        <end position="213"/>
    </location>
</feature>
<keyword evidence="2" id="KW-0472">Membrane</keyword>
<protein>
    <recommendedName>
        <fullName evidence="5">ESX-1 secretion-associated protein EspA/EspE-like domain-containing protein</fullName>
    </recommendedName>
</protein>
<feature type="transmembrane region" description="Helical" evidence="2">
    <location>
        <begin position="162"/>
        <end position="185"/>
    </location>
</feature>